<evidence type="ECO:0000313" key="7">
    <source>
        <dbReference type="Proteomes" id="UP001500194"/>
    </source>
</evidence>
<accession>A0AAV3T3F4</accession>
<feature type="transmembrane region" description="Helical" evidence="4">
    <location>
        <begin position="162"/>
        <end position="181"/>
    </location>
</feature>
<dbReference type="GO" id="GO:0003677">
    <property type="term" value="F:DNA binding"/>
    <property type="evidence" value="ECO:0007669"/>
    <property type="project" value="UniProtKB-KW"/>
</dbReference>
<organism evidence="6 7">
    <name type="scientific">Salarchaeum japonicum</name>
    <dbReference type="NCBI Taxonomy" id="555573"/>
    <lineage>
        <taxon>Archaea</taxon>
        <taxon>Methanobacteriati</taxon>
        <taxon>Methanobacteriota</taxon>
        <taxon>Stenosarchaea group</taxon>
        <taxon>Halobacteria</taxon>
        <taxon>Halobacteriales</taxon>
        <taxon>Halobacteriaceae</taxon>
    </lineage>
</organism>
<dbReference type="RefSeq" id="WP_227262278.1">
    <property type="nucleotide sequence ID" value="NZ_BAAADU010000002.1"/>
</dbReference>
<dbReference type="InterPro" id="IPR001845">
    <property type="entry name" value="HTH_ArsR_DNA-bd_dom"/>
</dbReference>
<dbReference type="InterPro" id="IPR036390">
    <property type="entry name" value="WH_DNA-bd_sf"/>
</dbReference>
<dbReference type="EMBL" id="BAAADU010000002">
    <property type="protein sequence ID" value="GAA0658876.1"/>
    <property type="molecule type" value="Genomic_DNA"/>
</dbReference>
<dbReference type="GeneID" id="68572901"/>
<keyword evidence="4" id="KW-0812">Transmembrane</keyword>
<dbReference type="GO" id="GO:0003700">
    <property type="term" value="F:DNA-binding transcription factor activity"/>
    <property type="evidence" value="ECO:0007669"/>
    <property type="project" value="InterPro"/>
</dbReference>
<dbReference type="PANTHER" id="PTHR33154">
    <property type="entry name" value="TRANSCRIPTIONAL REGULATOR, ARSR FAMILY"/>
    <property type="match status" value="1"/>
</dbReference>
<name>A0AAV3T3F4_9EURY</name>
<dbReference type="PANTHER" id="PTHR33154:SF33">
    <property type="entry name" value="TRANSCRIPTIONAL REPRESSOR SDPR"/>
    <property type="match status" value="1"/>
</dbReference>
<evidence type="ECO:0000313" key="6">
    <source>
        <dbReference type="EMBL" id="GAA0658876.1"/>
    </source>
</evidence>
<dbReference type="Gene3D" id="1.10.10.10">
    <property type="entry name" value="Winged helix-like DNA-binding domain superfamily/Winged helix DNA-binding domain"/>
    <property type="match status" value="1"/>
</dbReference>
<dbReference type="Pfam" id="PF12840">
    <property type="entry name" value="HTH_20"/>
    <property type="match status" value="1"/>
</dbReference>
<gene>
    <name evidence="6" type="ORF">GCM10009019_24130</name>
</gene>
<dbReference type="SMART" id="SM00418">
    <property type="entry name" value="HTH_ARSR"/>
    <property type="match status" value="1"/>
</dbReference>
<keyword evidence="1" id="KW-0805">Transcription regulation</keyword>
<proteinExistence type="predicted"/>
<keyword evidence="2" id="KW-0238">DNA-binding</keyword>
<dbReference type="CDD" id="cd00090">
    <property type="entry name" value="HTH_ARSR"/>
    <property type="match status" value="1"/>
</dbReference>
<evidence type="ECO:0000256" key="3">
    <source>
        <dbReference type="ARBA" id="ARBA00023163"/>
    </source>
</evidence>
<keyword evidence="4" id="KW-0472">Membrane</keyword>
<reference evidence="6 7" key="1">
    <citation type="journal article" date="2019" name="Int. J. Syst. Evol. Microbiol.">
        <title>The Global Catalogue of Microorganisms (GCM) 10K type strain sequencing project: providing services to taxonomists for standard genome sequencing and annotation.</title>
        <authorList>
            <consortium name="The Broad Institute Genomics Platform"/>
            <consortium name="The Broad Institute Genome Sequencing Center for Infectious Disease"/>
            <person name="Wu L."/>
            <person name="Ma J."/>
        </authorList>
    </citation>
    <scope>NUCLEOTIDE SEQUENCE [LARGE SCALE GENOMIC DNA]</scope>
    <source>
        <strain evidence="6 7">JCM 16327</strain>
    </source>
</reference>
<dbReference type="InterPro" id="IPR051081">
    <property type="entry name" value="HTH_MetalResp_TranReg"/>
</dbReference>
<keyword evidence="3" id="KW-0804">Transcription</keyword>
<dbReference type="InterPro" id="IPR036388">
    <property type="entry name" value="WH-like_DNA-bd_sf"/>
</dbReference>
<evidence type="ECO:0000256" key="1">
    <source>
        <dbReference type="ARBA" id="ARBA00023015"/>
    </source>
</evidence>
<dbReference type="AlphaFoldDB" id="A0AAV3T3F4"/>
<evidence type="ECO:0000259" key="5">
    <source>
        <dbReference type="SMART" id="SM00418"/>
    </source>
</evidence>
<feature type="domain" description="HTH arsR-type" evidence="5">
    <location>
        <begin position="31"/>
        <end position="115"/>
    </location>
</feature>
<protein>
    <recommendedName>
        <fullName evidence="5">HTH arsR-type domain-containing protein</fullName>
    </recommendedName>
</protein>
<keyword evidence="7" id="KW-1185">Reference proteome</keyword>
<evidence type="ECO:0000256" key="4">
    <source>
        <dbReference type="SAM" id="Phobius"/>
    </source>
</evidence>
<keyword evidence="4" id="KW-1133">Transmembrane helix</keyword>
<dbReference type="Proteomes" id="UP001500194">
    <property type="component" value="Unassembled WGS sequence"/>
</dbReference>
<sequence>MSLLPSSNDDVDAQQEGELRVFGVDDDETSEVLDALGSDTARTILSSIYSEPATPSELQERTGFSLQTISYHLSNLEDTGVVRVAGTEYSEKGREMNVYAPADEPIAVFVGTEDRKNSLVELVKRVLSSFTVLVLSTGYVFFRTAELSASPSGSGVFTAPFAMFFLGGLLVLYVFIAWGVWDEIRS</sequence>
<dbReference type="InterPro" id="IPR011991">
    <property type="entry name" value="ArsR-like_HTH"/>
</dbReference>
<evidence type="ECO:0000256" key="2">
    <source>
        <dbReference type="ARBA" id="ARBA00023125"/>
    </source>
</evidence>
<dbReference type="SUPFAM" id="SSF46785">
    <property type="entry name" value="Winged helix' DNA-binding domain"/>
    <property type="match status" value="1"/>
</dbReference>
<comment type="caution">
    <text evidence="6">The sequence shown here is derived from an EMBL/GenBank/DDBJ whole genome shotgun (WGS) entry which is preliminary data.</text>
</comment>
<feature type="transmembrane region" description="Helical" evidence="4">
    <location>
        <begin position="122"/>
        <end position="142"/>
    </location>
</feature>